<evidence type="ECO:0000256" key="1">
    <source>
        <dbReference type="SAM" id="MobiDB-lite"/>
    </source>
</evidence>
<organism evidence="2 3">
    <name type="scientific">Dryococelus australis</name>
    <dbReference type="NCBI Taxonomy" id="614101"/>
    <lineage>
        <taxon>Eukaryota</taxon>
        <taxon>Metazoa</taxon>
        <taxon>Ecdysozoa</taxon>
        <taxon>Arthropoda</taxon>
        <taxon>Hexapoda</taxon>
        <taxon>Insecta</taxon>
        <taxon>Pterygota</taxon>
        <taxon>Neoptera</taxon>
        <taxon>Polyneoptera</taxon>
        <taxon>Phasmatodea</taxon>
        <taxon>Verophasmatodea</taxon>
        <taxon>Anareolatae</taxon>
        <taxon>Phasmatidae</taxon>
        <taxon>Eurycanthinae</taxon>
        <taxon>Dryococelus</taxon>
    </lineage>
</organism>
<keyword evidence="3" id="KW-1185">Reference proteome</keyword>
<sequence length="277" mass="30374">MLTSGCPMPDSASQRYETKMLYAEWINMESSPGSHFRSDARPQGQFPGLHTLDQSLKTISKVPPQDLAFALRLASNEGKMPNIFNTLLLLNWGRGGSEVRLLAFHLGEPGSIPGRFTLDFRKWESCRTIPLVGGFFSGISRFSRPFAPALLHSHLASPSSALKTTLSGAAQIDISVFLALQVATYGVSGSIKYKYTTQWRVVDFCKQEFGTPSSNQHEVYDLLASQAAWPMGSPSQHAAANQTQDQFPEPLTGDRQTGTLTSKEVARHSASVRLPDL</sequence>
<feature type="region of interest" description="Disordered" evidence="1">
    <location>
        <begin position="231"/>
        <end position="259"/>
    </location>
</feature>
<comment type="caution">
    <text evidence="2">The sequence shown here is derived from an EMBL/GenBank/DDBJ whole genome shotgun (WGS) entry which is preliminary data.</text>
</comment>
<proteinExistence type="predicted"/>
<evidence type="ECO:0000313" key="2">
    <source>
        <dbReference type="EMBL" id="KAJ8872652.1"/>
    </source>
</evidence>
<evidence type="ECO:0000313" key="3">
    <source>
        <dbReference type="Proteomes" id="UP001159363"/>
    </source>
</evidence>
<gene>
    <name evidence="2" type="ORF">PR048_026261</name>
</gene>
<dbReference type="EMBL" id="JARBHB010000011">
    <property type="protein sequence ID" value="KAJ8872652.1"/>
    <property type="molecule type" value="Genomic_DNA"/>
</dbReference>
<protein>
    <submittedName>
        <fullName evidence="2">Uncharacterized protein</fullName>
    </submittedName>
</protein>
<feature type="compositionally biased region" description="Polar residues" evidence="1">
    <location>
        <begin position="233"/>
        <end position="246"/>
    </location>
</feature>
<dbReference type="Proteomes" id="UP001159363">
    <property type="component" value="Chromosome 10"/>
</dbReference>
<name>A0ABQ9GKW8_9NEOP</name>
<reference evidence="2 3" key="1">
    <citation type="submission" date="2023-02" db="EMBL/GenBank/DDBJ databases">
        <title>LHISI_Scaffold_Assembly.</title>
        <authorList>
            <person name="Stuart O.P."/>
            <person name="Cleave R."/>
            <person name="Magrath M.J.L."/>
            <person name="Mikheyev A.S."/>
        </authorList>
    </citation>
    <scope>NUCLEOTIDE SEQUENCE [LARGE SCALE GENOMIC DNA]</scope>
    <source>
        <strain evidence="2">Daus_M_001</strain>
        <tissue evidence="2">Leg muscle</tissue>
    </source>
</reference>
<accession>A0ABQ9GKW8</accession>